<evidence type="ECO:0000256" key="1">
    <source>
        <dbReference type="SAM" id="MobiDB-lite"/>
    </source>
</evidence>
<dbReference type="GO" id="GO:0034138">
    <property type="term" value="P:toll-like receptor 3 signaling pathway"/>
    <property type="evidence" value="ECO:0007669"/>
    <property type="project" value="TreeGrafter"/>
</dbReference>
<dbReference type="OrthoDB" id="10010517at2759"/>
<evidence type="ECO:0000256" key="2">
    <source>
        <dbReference type="SAM" id="Phobius"/>
    </source>
</evidence>
<feature type="transmembrane region" description="Helical" evidence="2">
    <location>
        <begin position="217"/>
        <end position="238"/>
    </location>
</feature>
<feature type="transmembrane region" description="Helical" evidence="2">
    <location>
        <begin position="164"/>
        <end position="186"/>
    </location>
</feature>
<sequence length="605" mass="68464">MAEARAENVYSEAVLVGPPPVGETELVQPDGCGQAQMEFLGPHTEYDEEEEEKKYYRRMRLGVVKNVVAASLGGMITYSVYLGLLQMQLILHYDETYREVKYSSLGLEDIDKKMLMGINVTPIVGLLYTPVLIRFLGTKWMMFLASGIYALFVSTNYWERYYTLVPSAVAIGVSIVPLWASLGNYITRMAQQFYEFVNYKEEQEEQRRTTKGACHRYIIIFQSVFYVIFHLCLVFAQLPMLLFLNNFLIDYNHTLCNVQSCGATSSGVITGLNKTVLSHLPPSLLLIKVESIMMGAAFLAMIIFLALCGAAYRPTEEIDLRSIGWGNIFQLPFKHLRDYRLRLLCPFFIYSGFEMLFAVTGLMLSYGVCSVGLENLWALVMAYGLSASIFSALPPLLMWLPRWVPLLTGATLHLCILVGLMIWSPKPRNPNLEPGLLALVAAWGLGTALNKTGLSTLLGMLYEDKDRLDFVYTIYHWWQAIAIFVVYLWSGLPMRAKLSILLVTLLVSCLCYLLMERRLVMKVAYRLPRIPRPRHKVKGYRYLEVDDSDESDVDKSEDEMVERDEADRDTSSQGSDVDLREGEVPGGGGARRRRDNTYEQAGGMG</sequence>
<keyword evidence="2" id="KW-0472">Membrane</keyword>
<dbReference type="InterPro" id="IPR043268">
    <property type="entry name" value="UNC93B1"/>
</dbReference>
<feature type="transmembrane region" description="Helical" evidence="2">
    <location>
        <begin position="114"/>
        <end position="133"/>
    </location>
</feature>
<name>A0A3B3S3R1_9TELE</name>
<accession>A0A3B3S3R1</accession>
<reference evidence="3" key="2">
    <citation type="submission" date="2025-09" db="UniProtKB">
        <authorList>
            <consortium name="Ensembl"/>
        </authorList>
    </citation>
    <scope>IDENTIFICATION</scope>
</reference>
<dbReference type="GO" id="GO:0005768">
    <property type="term" value="C:endosome"/>
    <property type="evidence" value="ECO:0007669"/>
    <property type="project" value="TreeGrafter"/>
</dbReference>
<dbReference type="GO" id="GO:0034121">
    <property type="term" value="P:regulation of toll-like receptor signaling pathway"/>
    <property type="evidence" value="ECO:0007669"/>
    <property type="project" value="Ensembl"/>
</dbReference>
<feature type="transmembrane region" description="Helical" evidence="2">
    <location>
        <begin position="343"/>
        <end position="364"/>
    </location>
</feature>
<feature type="transmembrane region" description="Helical" evidence="2">
    <location>
        <begin position="292"/>
        <end position="312"/>
    </location>
</feature>
<feature type="transmembrane region" description="Helical" evidence="2">
    <location>
        <begin position="140"/>
        <end position="158"/>
    </location>
</feature>
<keyword evidence="2" id="KW-1133">Transmembrane helix</keyword>
<dbReference type="CTD" id="81622"/>
<feature type="transmembrane region" description="Helical" evidence="2">
    <location>
        <begin position="496"/>
        <end position="515"/>
    </location>
</feature>
<dbReference type="PANTHER" id="PTHR46744">
    <property type="entry name" value="PROTEIN UNC-93 HOMOLOG B1"/>
    <property type="match status" value="1"/>
</dbReference>
<dbReference type="AlphaFoldDB" id="A0A3B3S3R1"/>
<feature type="transmembrane region" description="Helical" evidence="2">
    <location>
        <begin position="63"/>
        <end position="84"/>
    </location>
</feature>
<dbReference type="GO" id="GO:0006886">
    <property type="term" value="P:intracellular protein transport"/>
    <property type="evidence" value="ECO:0007669"/>
    <property type="project" value="TreeGrafter"/>
</dbReference>
<dbReference type="GO" id="GO:0005764">
    <property type="term" value="C:lysosome"/>
    <property type="evidence" value="ECO:0007669"/>
    <property type="project" value="TreeGrafter"/>
</dbReference>
<evidence type="ECO:0000313" key="4">
    <source>
        <dbReference type="Proteomes" id="UP000261540"/>
    </source>
</evidence>
<keyword evidence="2" id="KW-0812">Transmembrane</keyword>
<dbReference type="GO" id="GO:0034162">
    <property type="term" value="P:toll-like receptor 9 signaling pathway"/>
    <property type="evidence" value="ECO:0007669"/>
    <property type="project" value="TreeGrafter"/>
</dbReference>
<keyword evidence="4" id="KW-1185">Reference proteome</keyword>
<feature type="region of interest" description="Disordered" evidence="1">
    <location>
        <begin position="548"/>
        <end position="605"/>
    </location>
</feature>
<proteinExistence type="predicted"/>
<dbReference type="GO" id="GO:0035325">
    <property type="term" value="F:Toll-like receptor binding"/>
    <property type="evidence" value="ECO:0007669"/>
    <property type="project" value="InterPro"/>
</dbReference>
<dbReference type="STRING" id="1676925.ENSPKIP00000025382"/>
<protein>
    <submittedName>
        <fullName evidence="3">Unc-93 homolog B1, TLR signaling regulator</fullName>
    </submittedName>
</protein>
<feature type="transmembrane region" description="Helical" evidence="2">
    <location>
        <begin position="436"/>
        <end position="458"/>
    </location>
</feature>
<reference evidence="3" key="1">
    <citation type="submission" date="2025-08" db="UniProtKB">
        <authorList>
            <consortium name="Ensembl"/>
        </authorList>
    </citation>
    <scope>IDENTIFICATION</scope>
</reference>
<dbReference type="GO" id="GO:0034154">
    <property type="term" value="P:toll-like receptor 7 signaling pathway"/>
    <property type="evidence" value="ECO:0007669"/>
    <property type="project" value="TreeGrafter"/>
</dbReference>
<feature type="transmembrane region" description="Helical" evidence="2">
    <location>
        <begin position="376"/>
        <end position="397"/>
    </location>
</feature>
<dbReference type="PANTHER" id="PTHR46744:SF1">
    <property type="entry name" value="PROTEIN UNC-93 HOMOLOG B1"/>
    <property type="match status" value="1"/>
</dbReference>
<organism evidence="3 4">
    <name type="scientific">Paramormyrops kingsleyae</name>
    <dbReference type="NCBI Taxonomy" id="1676925"/>
    <lineage>
        <taxon>Eukaryota</taxon>
        <taxon>Metazoa</taxon>
        <taxon>Chordata</taxon>
        <taxon>Craniata</taxon>
        <taxon>Vertebrata</taxon>
        <taxon>Euteleostomi</taxon>
        <taxon>Actinopterygii</taxon>
        <taxon>Neopterygii</taxon>
        <taxon>Teleostei</taxon>
        <taxon>Osteoglossocephala</taxon>
        <taxon>Osteoglossomorpha</taxon>
        <taxon>Osteoglossiformes</taxon>
        <taxon>Mormyridae</taxon>
        <taxon>Paramormyrops</taxon>
    </lineage>
</organism>
<feature type="transmembrane region" description="Helical" evidence="2">
    <location>
        <begin position="470"/>
        <end position="490"/>
    </location>
</feature>
<feature type="transmembrane region" description="Helical" evidence="2">
    <location>
        <begin position="404"/>
        <end position="424"/>
    </location>
</feature>
<dbReference type="Ensembl" id="ENSPKIT00000006118.1">
    <property type="protein sequence ID" value="ENSPKIP00000025382.1"/>
    <property type="gene ID" value="ENSPKIG00000008283.1"/>
</dbReference>
<dbReference type="GO" id="GO:0002224">
    <property type="term" value="P:toll-like receptor signaling pathway"/>
    <property type="evidence" value="ECO:0007669"/>
    <property type="project" value="InterPro"/>
</dbReference>
<dbReference type="GeneTree" id="ENSGT00530000063359"/>
<dbReference type="Proteomes" id="UP000261540">
    <property type="component" value="Unplaced"/>
</dbReference>
<dbReference type="KEGG" id="pki:111834192"/>
<evidence type="ECO:0000313" key="3">
    <source>
        <dbReference type="Ensembl" id="ENSPKIP00000025382.1"/>
    </source>
</evidence>
<feature type="compositionally biased region" description="Acidic residues" evidence="1">
    <location>
        <begin position="548"/>
        <end position="562"/>
    </location>
</feature>